<dbReference type="AlphaFoldDB" id="A0AAD9PQD3"/>
<accession>A0AAD9PQD3</accession>
<dbReference type="InterPro" id="IPR036397">
    <property type="entry name" value="RNaseH_sf"/>
</dbReference>
<evidence type="ECO:0000313" key="3">
    <source>
        <dbReference type="Proteomes" id="UP001249851"/>
    </source>
</evidence>
<dbReference type="GO" id="GO:0015074">
    <property type="term" value="P:DNA integration"/>
    <property type="evidence" value="ECO:0007669"/>
    <property type="project" value="InterPro"/>
</dbReference>
<proteinExistence type="predicted"/>
<dbReference type="InterPro" id="IPR012337">
    <property type="entry name" value="RNaseH-like_sf"/>
</dbReference>
<dbReference type="Pfam" id="PF18701">
    <property type="entry name" value="DUF5641"/>
    <property type="match status" value="1"/>
</dbReference>
<dbReference type="PANTHER" id="PTHR47331">
    <property type="entry name" value="PHD-TYPE DOMAIN-CONTAINING PROTEIN"/>
    <property type="match status" value="1"/>
</dbReference>
<dbReference type="Pfam" id="PF00665">
    <property type="entry name" value="rve"/>
    <property type="match status" value="1"/>
</dbReference>
<feature type="domain" description="Integrase catalytic" evidence="1">
    <location>
        <begin position="10"/>
        <end position="190"/>
    </location>
</feature>
<protein>
    <recommendedName>
        <fullName evidence="1">Integrase catalytic domain-containing protein</fullName>
    </recommendedName>
</protein>
<dbReference type="InterPro" id="IPR040676">
    <property type="entry name" value="DUF5641"/>
</dbReference>
<dbReference type="EMBL" id="JARQWQ010000214">
    <property type="protein sequence ID" value="KAK2547103.1"/>
    <property type="molecule type" value="Genomic_DNA"/>
</dbReference>
<dbReference type="PANTHER" id="PTHR47331:SF1">
    <property type="entry name" value="GAG-LIKE PROTEIN"/>
    <property type="match status" value="1"/>
</dbReference>
<reference evidence="2" key="2">
    <citation type="journal article" date="2023" name="Science">
        <title>Genomic signatures of disease resistance in endangered staghorn corals.</title>
        <authorList>
            <person name="Vollmer S.V."/>
            <person name="Selwyn J.D."/>
            <person name="Despard B.A."/>
            <person name="Roesel C.L."/>
        </authorList>
    </citation>
    <scope>NUCLEOTIDE SEQUENCE</scope>
    <source>
        <strain evidence="2">K2</strain>
    </source>
</reference>
<dbReference type="SUPFAM" id="SSF53098">
    <property type="entry name" value="Ribonuclease H-like"/>
    <property type="match status" value="1"/>
</dbReference>
<dbReference type="Gene3D" id="3.30.420.10">
    <property type="entry name" value="Ribonuclease H-like superfamily/Ribonuclease H"/>
    <property type="match status" value="1"/>
</dbReference>
<organism evidence="2 3">
    <name type="scientific">Acropora cervicornis</name>
    <name type="common">Staghorn coral</name>
    <dbReference type="NCBI Taxonomy" id="6130"/>
    <lineage>
        <taxon>Eukaryota</taxon>
        <taxon>Metazoa</taxon>
        <taxon>Cnidaria</taxon>
        <taxon>Anthozoa</taxon>
        <taxon>Hexacorallia</taxon>
        <taxon>Scleractinia</taxon>
        <taxon>Astrocoeniina</taxon>
        <taxon>Acroporidae</taxon>
        <taxon>Acropora</taxon>
    </lineage>
</organism>
<name>A0AAD9PQD3_ACRCE</name>
<gene>
    <name evidence="2" type="ORF">P5673_033115</name>
</gene>
<evidence type="ECO:0000313" key="2">
    <source>
        <dbReference type="EMBL" id="KAK2547103.1"/>
    </source>
</evidence>
<sequence length="252" mass="28336">MASLPKDRLQVAAPFSKVGVDYFGPITVKHLRKQEKRYGCLFTCLVTRAVLLEVAKSLETDSFINALRRFIARRGPPSDIYSDNGTNFVGADRELKQSLERWNQSQIADYLSQKDIQWHFNPPASPHFGEIWERLVQSCKKALKVVLHGQVVTDEVLETAFAETEALVNSRPLTEVSSDDSGKSGICQRTICVGDLVLVVDEKTQRGDWPLARVTRIFPGKDDTIRVCEVKTKYGLYKKPVAKLALLEECPP</sequence>
<comment type="caution">
    <text evidence="2">The sequence shown here is derived from an EMBL/GenBank/DDBJ whole genome shotgun (WGS) entry which is preliminary data.</text>
</comment>
<evidence type="ECO:0000259" key="1">
    <source>
        <dbReference type="PROSITE" id="PS50994"/>
    </source>
</evidence>
<dbReference type="InterPro" id="IPR001584">
    <property type="entry name" value="Integrase_cat-core"/>
</dbReference>
<dbReference type="Proteomes" id="UP001249851">
    <property type="component" value="Unassembled WGS sequence"/>
</dbReference>
<reference evidence="2" key="1">
    <citation type="journal article" date="2023" name="G3 (Bethesda)">
        <title>Whole genome assembly and annotation of the endangered Caribbean coral Acropora cervicornis.</title>
        <authorList>
            <person name="Selwyn J.D."/>
            <person name="Vollmer S.V."/>
        </authorList>
    </citation>
    <scope>NUCLEOTIDE SEQUENCE</scope>
    <source>
        <strain evidence="2">K2</strain>
    </source>
</reference>
<dbReference type="GO" id="GO:0003676">
    <property type="term" value="F:nucleic acid binding"/>
    <property type="evidence" value="ECO:0007669"/>
    <property type="project" value="InterPro"/>
</dbReference>
<dbReference type="PROSITE" id="PS50994">
    <property type="entry name" value="INTEGRASE"/>
    <property type="match status" value="1"/>
</dbReference>
<keyword evidence="3" id="KW-1185">Reference proteome</keyword>